<dbReference type="InterPro" id="IPR002734">
    <property type="entry name" value="RibDG_C"/>
</dbReference>
<dbReference type="GO" id="GO:0009231">
    <property type="term" value="P:riboflavin biosynthetic process"/>
    <property type="evidence" value="ECO:0007669"/>
    <property type="project" value="InterPro"/>
</dbReference>
<dbReference type="InterPro" id="IPR024072">
    <property type="entry name" value="DHFR-like_dom_sf"/>
</dbReference>
<dbReference type="Gene3D" id="3.40.430.10">
    <property type="entry name" value="Dihydrofolate Reductase, subunit A"/>
    <property type="match status" value="1"/>
</dbReference>
<dbReference type="PANTHER" id="PTHR38011:SF11">
    <property type="entry name" value="2,5-DIAMINO-6-RIBOSYLAMINO-4(3H)-PYRIMIDINONE 5'-PHOSPHATE REDUCTASE"/>
    <property type="match status" value="1"/>
</dbReference>
<name>A0A0W1R4V6_9EURY</name>
<keyword evidence="3" id="KW-1185">Reference proteome</keyword>
<sequence>MSAGQVTLYVASSVDGYIADDQGGVEWLDEFGQETGDEGIADDYEEFFDSIDCLVMGATTYEQVLSFGEWPYGDRPTYVFTHRELSRATDAVEFVAGDIDSLATELEETYEHIWLVGGAQLAREFLRTGHVDDLRLSLIPVLLGSGIQLFSTNDEPRRLQHLVTRAYRSGIVELHYEVDG</sequence>
<protein>
    <submittedName>
        <fullName evidence="2">Deaminase</fullName>
    </submittedName>
</protein>
<dbReference type="GO" id="GO:0008703">
    <property type="term" value="F:5-amino-6-(5-phosphoribosylamino)uracil reductase activity"/>
    <property type="evidence" value="ECO:0007669"/>
    <property type="project" value="InterPro"/>
</dbReference>
<reference evidence="2 3" key="1">
    <citation type="submission" date="2015-12" db="EMBL/GenBank/DDBJ databases">
        <title>Haloferax profundi sp. nov. isolated from the Discovery deep brine-seawater interface in the Red Sea.</title>
        <authorList>
            <person name="Zhang G."/>
            <person name="Stingl U."/>
            <person name="Rashid M."/>
        </authorList>
    </citation>
    <scope>NUCLEOTIDE SEQUENCE [LARGE SCALE GENOMIC DNA]</scope>
    <source>
        <strain evidence="2 3">SB29</strain>
    </source>
</reference>
<gene>
    <name evidence="2" type="ORF">AUR66_03900</name>
</gene>
<dbReference type="Proteomes" id="UP000053157">
    <property type="component" value="Unassembled WGS sequence"/>
</dbReference>
<dbReference type="RefSeq" id="WP_058573661.1">
    <property type="nucleotide sequence ID" value="NZ_LOPV01000696.1"/>
</dbReference>
<dbReference type="AlphaFoldDB" id="A0A0W1R4V6"/>
<evidence type="ECO:0000313" key="2">
    <source>
        <dbReference type="EMBL" id="KTG08441.1"/>
    </source>
</evidence>
<dbReference type="PANTHER" id="PTHR38011">
    <property type="entry name" value="DIHYDROFOLATE REDUCTASE FAMILY PROTEIN (AFU_ORTHOLOGUE AFUA_8G06820)"/>
    <property type="match status" value="1"/>
</dbReference>
<dbReference type="EMBL" id="LOPV01000696">
    <property type="protein sequence ID" value="KTG08441.1"/>
    <property type="molecule type" value="Genomic_DNA"/>
</dbReference>
<evidence type="ECO:0000259" key="1">
    <source>
        <dbReference type="Pfam" id="PF01872"/>
    </source>
</evidence>
<feature type="domain" description="Bacterial bifunctional deaminase-reductase C-terminal" evidence="1">
    <location>
        <begin position="6"/>
        <end position="171"/>
    </location>
</feature>
<dbReference type="Pfam" id="PF01872">
    <property type="entry name" value="RibD_C"/>
    <property type="match status" value="1"/>
</dbReference>
<dbReference type="OrthoDB" id="7348at2157"/>
<accession>A0A0W1R4V6</accession>
<proteinExistence type="predicted"/>
<organism evidence="2 3">
    <name type="scientific">Haloferax profundi</name>
    <dbReference type="NCBI Taxonomy" id="1544718"/>
    <lineage>
        <taxon>Archaea</taxon>
        <taxon>Methanobacteriati</taxon>
        <taxon>Methanobacteriota</taxon>
        <taxon>Stenosarchaea group</taxon>
        <taxon>Halobacteria</taxon>
        <taxon>Halobacteriales</taxon>
        <taxon>Haloferacaceae</taxon>
        <taxon>Haloferax</taxon>
    </lineage>
</organism>
<dbReference type="InterPro" id="IPR050765">
    <property type="entry name" value="Riboflavin_Biosynth_HTPR"/>
</dbReference>
<evidence type="ECO:0000313" key="3">
    <source>
        <dbReference type="Proteomes" id="UP000053157"/>
    </source>
</evidence>
<comment type="caution">
    <text evidence="2">The sequence shown here is derived from an EMBL/GenBank/DDBJ whole genome shotgun (WGS) entry which is preliminary data.</text>
</comment>
<dbReference type="SUPFAM" id="SSF53597">
    <property type="entry name" value="Dihydrofolate reductase-like"/>
    <property type="match status" value="1"/>
</dbReference>